<dbReference type="InterPro" id="IPR018060">
    <property type="entry name" value="HTH_AraC"/>
</dbReference>
<gene>
    <name evidence="5" type="ORF">TOL_1145</name>
</gene>
<dbReference type="InterPro" id="IPR009057">
    <property type="entry name" value="Homeodomain-like_sf"/>
</dbReference>
<dbReference type="PANTHER" id="PTHR47894">
    <property type="entry name" value="HTH-TYPE TRANSCRIPTIONAL REGULATOR GADX"/>
    <property type="match status" value="1"/>
</dbReference>
<evidence type="ECO:0000313" key="5">
    <source>
        <dbReference type="EMBL" id="CCU71579.1"/>
    </source>
</evidence>
<dbReference type="GO" id="GO:0005829">
    <property type="term" value="C:cytosol"/>
    <property type="evidence" value="ECO:0007669"/>
    <property type="project" value="TreeGrafter"/>
</dbReference>
<dbReference type="Proteomes" id="UP000011866">
    <property type="component" value="Chromosome"/>
</dbReference>
<dbReference type="InterPro" id="IPR032687">
    <property type="entry name" value="AraC-type_N"/>
</dbReference>
<evidence type="ECO:0000256" key="3">
    <source>
        <dbReference type="ARBA" id="ARBA00023163"/>
    </source>
</evidence>
<dbReference type="eggNOG" id="COG2207">
    <property type="taxonomic scope" value="Bacteria"/>
</dbReference>
<keyword evidence="6" id="KW-1185">Reference proteome</keyword>
<dbReference type="SMART" id="SM00342">
    <property type="entry name" value="HTH_ARAC"/>
    <property type="match status" value="1"/>
</dbReference>
<dbReference type="PANTHER" id="PTHR47894:SF1">
    <property type="entry name" value="HTH-TYPE TRANSCRIPTIONAL REGULATOR VQSM"/>
    <property type="match status" value="1"/>
</dbReference>
<dbReference type="SUPFAM" id="SSF46689">
    <property type="entry name" value="Homeodomain-like"/>
    <property type="match status" value="1"/>
</dbReference>
<keyword evidence="1" id="KW-0805">Transcription regulation</keyword>
<dbReference type="GeneID" id="79176065"/>
<dbReference type="AlphaFoldDB" id="M5E1Z1"/>
<dbReference type="HOGENOM" id="CLU_047522_1_1_6"/>
<dbReference type="GO" id="GO:0000976">
    <property type="term" value="F:transcription cis-regulatory region binding"/>
    <property type="evidence" value="ECO:0007669"/>
    <property type="project" value="TreeGrafter"/>
</dbReference>
<dbReference type="PROSITE" id="PS01124">
    <property type="entry name" value="HTH_ARAC_FAMILY_2"/>
    <property type="match status" value="1"/>
</dbReference>
<reference evidence="5 6" key="1">
    <citation type="journal article" date="2013" name="Genome Announc.">
        <title>Genome Sequence of Thalassolituus oleivorans MIL-1 (DSM 14913T).</title>
        <authorList>
            <person name="Golyshin P.N."/>
            <person name="Werner J."/>
            <person name="Chernikova T.N."/>
            <person name="Tran H."/>
            <person name="Ferrer M."/>
            <person name="Yakimov M.M."/>
            <person name="Teeling H."/>
            <person name="Golyshina O.V."/>
        </authorList>
    </citation>
    <scope>NUCLEOTIDE SEQUENCE [LARGE SCALE GENOMIC DNA]</scope>
    <source>
        <strain evidence="5 6">MIL-1</strain>
    </source>
</reference>
<keyword evidence="2" id="KW-0238">DNA-binding</keyword>
<dbReference type="Pfam" id="PF12625">
    <property type="entry name" value="Arabinose_bd"/>
    <property type="match status" value="1"/>
</dbReference>
<dbReference type="Pfam" id="PF12833">
    <property type="entry name" value="HTH_18"/>
    <property type="match status" value="1"/>
</dbReference>
<name>M5E1Z1_9GAMM</name>
<evidence type="ECO:0000256" key="2">
    <source>
        <dbReference type="ARBA" id="ARBA00023125"/>
    </source>
</evidence>
<organism evidence="5 6">
    <name type="scientific">Thalassolituus oleivorans MIL-1</name>
    <dbReference type="NCBI Taxonomy" id="1298593"/>
    <lineage>
        <taxon>Bacteria</taxon>
        <taxon>Pseudomonadati</taxon>
        <taxon>Pseudomonadota</taxon>
        <taxon>Gammaproteobacteria</taxon>
        <taxon>Oceanospirillales</taxon>
        <taxon>Oceanospirillaceae</taxon>
        <taxon>Thalassolituus</taxon>
    </lineage>
</organism>
<proteinExistence type="predicted"/>
<evidence type="ECO:0000313" key="6">
    <source>
        <dbReference type="Proteomes" id="UP000011866"/>
    </source>
</evidence>
<dbReference type="PATRIC" id="fig|1298593.3.peg.1107"/>
<dbReference type="KEGG" id="tol:TOL_1145"/>
<sequence>MKLGDVSVAFVELMRLAMSRLGHDATPMLQQFQLDDLKLASPDARISIPRFMRLGHACIEVSDKPWLGLEMGRQTKAPHLGLAGLLAMSAPNVRISCQALATYELLSSFNARGRSQFKLEQGCGVASFYSVSPYNAYNLFVVDSVLCGWYHFLQWVTGRTDLVKRIEFEFSAPSYVDEYQGYFQCPVHFEATRNAVVLHEWALEIPSLHACASTYEALRRSAERELEHVRLGLSYRETVARAIGPLLDGNTPTLEQVAHRLNTAPWTLRRRLSAEGHSFQEVLNTTRRDLAVSYVRDTTLTLGEIAFLLGFGSATAFQRAFKRWTGEAPGRFREEKRRSYISTASSTSSS</sequence>
<feature type="domain" description="HTH araC/xylS-type" evidence="4">
    <location>
        <begin position="237"/>
        <end position="335"/>
    </location>
</feature>
<keyword evidence="3" id="KW-0804">Transcription</keyword>
<evidence type="ECO:0000259" key="4">
    <source>
        <dbReference type="PROSITE" id="PS01124"/>
    </source>
</evidence>
<accession>M5E1Z1</accession>
<dbReference type="GO" id="GO:0003700">
    <property type="term" value="F:DNA-binding transcription factor activity"/>
    <property type="evidence" value="ECO:0007669"/>
    <property type="project" value="InterPro"/>
</dbReference>
<protein>
    <submittedName>
        <fullName evidence="5">AraC family transcriptional regulator</fullName>
    </submittedName>
</protein>
<evidence type="ECO:0000256" key="1">
    <source>
        <dbReference type="ARBA" id="ARBA00023015"/>
    </source>
</evidence>
<dbReference type="RefSeq" id="WP_015486316.1">
    <property type="nucleotide sequence ID" value="NC_020888.1"/>
</dbReference>
<dbReference type="EMBL" id="HF680312">
    <property type="protein sequence ID" value="CCU71579.1"/>
    <property type="molecule type" value="Genomic_DNA"/>
</dbReference>
<dbReference type="Gene3D" id="1.10.10.60">
    <property type="entry name" value="Homeodomain-like"/>
    <property type="match status" value="1"/>
</dbReference>
<dbReference type="STRING" id="187493.CN03_12520"/>